<keyword evidence="1" id="KW-1133">Transmembrane helix</keyword>
<evidence type="ECO:0000256" key="1">
    <source>
        <dbReference type="SAM" id="Phobius"/>
    </source>
</evidence>
<keyword evidence="1" id="KW-0472">Membrane</keyword>
<feature type="non-terminal residue" evidence="2">
    <location>
        <position position="38"/>
    </location>
</feature>
<feature type="transmembrane region" description="Helical" evidence="1">
    <location>
        <begin position="6"/>
        <end position="26"/>
    </location>
</feature>
<evidence type="ECO:0000313" key="2">
    <source>
        <dbReference type="EMBL" id="SVB84146.1"/>
    </source>
</evidence>
<protein>
    <submittedName>
        <fullName evidence="2">Uncharacterized protein</fullName>
    </submittedName>
</protein>
<name>A0A382HA28_9ZZZZ</name>
<gene>
    <name evidence="2" type="ORF">METZ01_LOCUS237000</name>
</gene>
<dbReference type="EMBL" id="UINC01060053">
    <property type="protein sequence ID" value="SVB84146.1"/>
    <property type="molecule type" value="Genomic_DNA"/>
</dbReference>
<dbReference type="AlphaFoldDB" id="A0A382HA28"/>
<sequence length="38" mass="4214">MFRLNILAGITGAAVACLAWLFLQLIDGVQWLFYRDGG</sequence>
<organism evidence="2">
    <name type="scientific">marine metagenome</name>
    <dbReference type="NCBI Taxonomy" id="408172"/>
    <lineage>
        <taxon>unclassified sequences</taxon>
        <taxon>metagenomes</taxon>
        <taxon>ecological metagenomes</taxon>
    </lineage>
</organism>
<reference evidence="2" key="1">
    <citation type="submission" date="2018-05" db="EMBL/GenBank/DDBJ databases">
        <authorList>
            <person name="Lanie J.A."/>
            <person name="Ng W.-L."/>
            <person name="Kazmierczak K.M."/>
            <person name="Andrzejewski T.M."/>
            <person name="Davidsen T.M."/>
            <person name="Wayne K.J."/>
            <person name="Tettelin H."/>
            <person name="Glass J.I."/>
            <person name="Rusch D."/>
            <person name="Podicherti R."/>
            <person name="Tsui H.-C.T."/>
            <person name="Winkler M.E."/>
        </authorList>
    </citation>
    <scope>NUCLEOTIDE SEQUENCE</scope>
</reference>
<dbReference type="PROSITE" id="PS51257">
    <property type="entry name" value="PROKAR_LIPOPROTEIN"/>
    <property type="match status" value="1"/>
</dbReference>
<proteinExistence type="predicted"/>
<keyword evidence="1" id="KW-0812">Transmembrane</keyword>
<accession>A0A382HA28</accession>